<dbReference type="SUPFAM" id="SSF46785">
    <property type="entry name" value="Winged helix' DNA-binding domain"/>
    <property type="match status" value="1"/>
</dbReference>
<dbReference type="Proteomes" id="UP000215383">
    <property type="component" value="Chromosome 1"/>
</dbReference>
<evidence type="ECO:0000256" key="1">
    <source>
        <dbReference type="ARBA" id="ARBA00023015"/>
    </source>
</evidence>
<reference evidence="5 6" key="1">
    <citation type="submission" date="2017-06" db="EMBL/GenBank/DDBJ databases">
        <authorList>
            <consortium name="Pathogen Informatics"/>
        </authorList>
    </citation>
    <scope>NUCLEOTIDE SEQUENCE [LARGE SCALE GENOMIC DNA]</scope>
    <source>
        <strain evidence="5 6">NCTC10570</strain>
    </source>
</reference>
<dbReference type="Pfam" id="PF01047">
    <property type="entry name" value="MarR"/>
    <property type="match status" value="1"/>
</dbReference>
<protein>
    <submittedName>
        <fullName evidence="5">Salmolysin</fullName>
    </submittedName>
</protein>
<evidence type="ECO:0000256" key="3">
    <source>
        <dbReference type="ARBA" id="ARBA00023163"/>
    </source>
</evidence>
<evidence type="ECO:0000259" key="4">
    <source>
        <dbReference type="PROSITE" id="PS50995"/>
    </source>
</evidence>
<sequence length="157" mass="18551">MIMNGIDNDTLVSQEKDGLDDLLIHQLYQTMRAFSKTLNNEIYTADVYSSEWSVLKMVKEHDMISQLELANMLNVEPAAISKTIKKMEEKNLVERKRLQGKREKYIFLTNHALEIYDFLQEKVSQHRMKALDGLSKEDRYVLFKLMRRIYDNTLSEK</sequence>
<dbReference type="GO" id="GO:0003700">
    <property type="term" value="F:DNA-binding transcription factor activity"/>
    <property type="evidence" value="ECO:0007669"/>
    <property type="project" value="InterPro"/>
</dbReference>
<organism evidence="5 6">
    <name type="scientific">Megamonas hypermegale</name>
    <dbReference type="NCBI Taxonomy" id="158847"/>
    <lineage>
        <taxon>Bacteria</taxon>
        <taxon>Bacillati</taxon>
        <taxon>Bacillota</taxon>
        <taxon>Negativicutes</taxon>
        <taxon>Selenomonadales</taxon>
        <taxon>Selenomonadaceae</taxon>
        <taxon>Megamonas</taxon>
    </lineage>
</organism>
<dbReference type="InterPro" id="IPR000835">
    <property type="entry name" value="HTH_MarR-typ"/>
</dbReference>
<keyword evidence="2" id="KW-0238">DNA-binding</keyword>
<dbReference type="AlphaFoldDB" id="A0A239TNC9"/>
<keyword evidence="6" id="KW-1185">Reference proteome</keyword>
<dbReference type="GO" id="GO:0003677">
    <property type="term" value="F:DNA binding"/>
    <property type="evidence" value="ECO:0007669"/>
    <property type="project" value="UniProtKB-KW"/>
</dbReference>
<dbReference type="PANTHER" id="PTHR42756:SF1">
    <property type="entry name" value="TRANSCRIPTIONAL REPRESSOR OF EMRAB OPERON"/>
    <property type="match status" value="1"/>
</dbReference>
<feature type="domain" description="HTH marR-type" evidence="4">
    <location>
        <begin position="20"/>
        <end position="151"/>
    </location>
</feature>
<dbReference type="InterPro" id="IPR036390">
    <property type="entry name" value="WH_DNA-bd_sf"/>
</dbReference>
<dbReference type="PANTHER" id="PTHR42756">
    <property type="entry name" value="TRANSCRIPTIONAL REGULATOR, MARR"/>
    <property type="match status" value="1"/>
</dbReference>
<dbReference type="InterPro" id="IPR036388">
    <property type="entry name" value="WH-like_DNA-bd_sf"/>
</dbReference>
<dbReference type="Gene3D" id="1.10.10.10">
    <property type="entry name" value="Winged helix-like DNA-binding domain superfamily/Winged helix DNA-binding domain"/>
    <property type="match status" value="1"/>
</dbReference>
<dbReference type="SMART" id="SM00347">
    <property type="entry name" value="HTH_MARR"/>
    <property type="match status" value="1"/>
</dbReference>
<accession>A0A239TNC9</accession>
<gene>
    <name evidence="5" type="primary">slyA_2</name>
    <name evidence="5" type="ORF">SAMEA4364220_00908</name>
</gene>
<dbReference type="PROSITE" id="PS50995">
    <property type="entry name" value="HTH_MARR_2"/>
    <property type="match status" value="1"/>
</dbReference>
<name>A0A239TNC9_9FIRM</name>
<keyword evidence="1" id="KW-0805">Transcription regulation</keyword>
<evidence type="ECO:0000256" key="2">
    <source>
        <dbReference type="ARBA" id="ARBA00023125"/>
    </source>
</evidence>
<dbReference type="EMBL" id="LT906446">
    <property type="protein sequence ID" value="SNU98324.1"/>
    <property type="molecule type" value="Genomic_DNA"/>
</dbReference>
<proteinExistence type="predicted"/>
<evidence type="ECO:0000313" key="5">
    <source>
        <dbReference type="EMBL" id="SNU98324.1"/>
    </source>
</evidence>
<evidence type="ECO:0000313" key="6">
    <source>
        <dbReference type="Proteomes" id="UP000215383"/>
    </source>
</evidence>
<dbReference type="PRINTS" id="PR00598">
    <property type="entry name" value="HTHMARR"/>
</dbReference>
<dbReference type="eggNOG" id="COG1846">
    <property type="taxonomic scope" value="Bacteria"/>
</dbReference>
<keyword evidence="3" id="KW-0804">Transcription</keyword>